<gene>
    <name evidence="2" type="ORF">HNR00_000437</name>
</gene>
<dbReference type="InterPro" id="IPR002545">
    <property type="entry name" value="CheW-lke_dom"/>
</dbReference>
<dbReference type="SUPFAM" id="SSF50341">
    <property type="entry name" value="CheW-like"/>
    <property type="match status" value="1"/>
</dbReference>
<dbReference type="Proteomes" id="UP000583454">
    <property type="component" value="Unassembled WGS sequence"/>
</dbReference>
<proteinExistence type="predicted"/>
<comment type="caution">
    <text evidence="2">The sequence shown here is derived from an EMBL/GenBank/DDBJ whole genome shotgun (WGS) entry which is preliminary data.</text>
</comment>
<feature type="domain" description="CheW-like" evidence="1">
    <location>
        <begin position="33"/>
        <end position="174"/>
    </location>
</feature>
<protein>
    <submittedName>
        <fullName evidence="2">Purine-binding chemotaxis protein CheW</fullName>
    </submittedName>
</protein>
<evidence type="ECO:0000259" key="1">
    <source>
        <dbReference type="PROSITE" id="PS50851"/>
    </source>
</evidence>
<name>A0A840ZEZ1_9HYPH</name>
<dbReference type="GO" id="GO:0007165">
    <property type="term" value="P:signal transduction"/>
    <property type="evidence" value="ECO:0007669"/>
    <property type="project" value="InterPro"/>
</dbReference>
<accession>A0A840ZEZ1</accession>
<dbReference type="RefSeq" id="WP_183564102.1">
    <property type="nucleotide sequence ID" value="NZ_JACHOP010000001.1"/>
</dbReference>
<dbReference type="AlphaFoldDB" id="A0A840ZEZ1"/>
<keyword evidence="3" id="KW-1185">Reference proteome</keyword>
<dbReference type="PROSITE" id="PS50851">
    <property type="entry name" value="CHEW"/>
    <property type="match status" value="1"/>
</dbReference>
<organism evidence="2 3">
    <name type="scientific">Methylorubrum rhodinum</name>
    <dbReference type="NCBI Taxonomy" id="29428"/>
    <lineage>
        <taxon>Bacteria</taxon>
        <taxon>Pseudomonadati</taxon>
        <taxon>Pseudomonadota</taxon>
        <taxon>Alphaproteobacteria</taxon>
        <taxon>Hyphomicrobiales</taxon>
        <taxon>Methylobacteriaceae</taxon>
        <taxon>Methylorubrum</taxon>
    </lineage>
</organism>
<evidence type="ECO:0000313" key="2">
    <source>
        <dbReference type="EMBL" id="MBB5755748.1"/>
    </source>
</evidence>
<dbReference type="Gene3D" id="2.40.50.180">
    <property type="entry name" value="CheA-289, Domain 4"/>
    <property type="match status" value="1"/>
</dbReference>
<evidence type="ECO:0000313" key="3">
    <source>
        <dbReference type="Proteomes" id="UP000583454"/>
    </source>
</evidence>
<dbReference type="EMBL" id="JACHOP010000001">
    <property type="protein sequence ID" value="MBB5755748.1"/>
    <property type="molecule type" value="Genomic_DNA"/>
</dbReference>
<dbReference type="Pfam" id="PF01584">
    <property type="entry name" value="CheW"/>
    <property type="match status" value="1"/>
</dbReference>
<dbReference type="SMART" id="SM00260">
    <property type="entry name" value="CheW"/>
    <property type="match status" value="1"/>
</dbReference>
<dbReference type="InterPro" id="IPR036061">
    <property type="entry name" value="CheW-like_dom_sf"/>
</dbReference>
<reference evidence="2 3" key="1">
    <citation type="submission" date="2020-08" db="EMBL/GenBank/DDBJ databases">
        <title>Genomic Encyclopedia of Type Strains, Phase IV (KMG-IV): sequencing the most valuable type-strain genomes for metagenomic binning, comparative biology and taxonomic classification.</title>
        <authorList>
            <person name="Goeker M."/>
        </authorList>
    </citation>
    <scope>NUCLEOTIDE SEQUENCE [LARGE SCALE GENOMIC DNA]</scope>
    <source>
        <strain evidence="2 3">DSM 2163</strain>
    </source>
</reference>
<sequence length="174" mass="17756">MKAALDARTDALLESRAAALAARSADRARAVETTGYLVCACGPERYGLPLASIAGVMPERPCTALPGAPPALRGICAMAGTIVSVLDLSACLGLAMGSGEGHLVRLRGQEVAVALGVDRVLGIARIEAVPADPAEVLGGEPLLGYVPPASDRTGDVRDGFTILDLPALLARFLT</sequence>
<dbReference type="GO" id="GO:0006935">
    <property type="term" value="P:chemotaxis"/>
    <property type="evidence" value="ECO:0007669"/>
    <property type="project" value="InterPro"/>
</dbReference>